<comment type="caution">
    <text evidence="8">The sequence shown here is derived from an EMBL/GenBank/DDBJ whole genome shotgun (WGS) entry which is preliminary data.</text>
</comment>
<evidence type="ECO:0000256" key="1">
    <source>
        <dbReference type="ARBA" id="ARBA00001946"/>
    </source>
</evidence>
<dbReference type="GO" id="GO:0000287">
    <property type="term" value="F:magnesium ion binding"/>
    <property type="evidence" value="ECO:0007669"/>
    <property type="project" value="InterPro"/>
</dbReference>
<keyword evidence="7" id="KW-0472">Membrane</keyword>
<evidence type="ECO:0000256" key="6">
    <source>
        <dbReference type="ARBA" id="ARBA00033711"/>
    </source>
</evidence>
<dbReference type="AlphaFoldDB" id="A0A0F9HP60"/>
<evidence type="ECO:0000256" key="2">
    <source>
        <dbReference type="ARBA" id="ARBA00009997"/>
    </source>
</evidence>
<gene>
    <name evidence="8" type="ORF">LCGC14_1758030</name>
</gene>
<comment type="similarity">
    <text evidence="2">Belongs to the ComB family.</text>
</comment>
<evidence type="ECO:0000256" key="5">
    <source>
        <dbReference type="ARBA" id="ARBA00022842"/>
    </source>
</evidence>
<dbReference type="InterPro" id="IPR036702">
    <property type="entry name" value="ComB-like_sf"/>
</dbReference>
<comment type="cofactor">
    <cofactor evidence="1">
        <name>Mg(2+)</name>
        <dbReference type="ChEBI" id="CHEBI:18420"/>
    </cofactor>
</comment>
<dbReference type="EMBL" id="LAZR01016313">
    <property type="protein sequence ID" value="KKM05047.1"/>
    <property type="molecule type" value="Genomic_DNA"/>
</dbReference>
<organism evidence="8">
    <name type="scientific">marine sediment metagenome</name>
    <dbReference type="NCBI Taxonomy" id="412755"/>
    <lineage>
        <taxon>unclassified sequences</taxon>
        <taxon>metagenomes</taxon>
        <taxon>ecological metagenomes</taxon>
    </lineage>
</organism>
<dbReference type="InterPro" id="IPR005238">
    <property type="entry name" value="ComB-like"/>
</dbReference>
<feature type="non-terminal residue" evidence="8">
    <location>
        <position position="346"/>
    </location>
</feature>
<name>A0A0F9HP60_9ZZZZ</name>
<proteinExistence type="inferred from homology"/>
<dbReference type="PANTHER" id="PTHR37311:SF1">
    <property type="entry name" value="2-PHOSPHOSULFOLACTATE PHOSPHATASE-RELATED"/>
    <property type="match status" value="1"/>
</dbReference>
<dbReference type="SUPFAM" id="SSF142823">
    <property type="entry name" value="ComB-like"/>
    <property type="match status" value="1"/>
</dbReference>
<keyword evidence="7" id="KW-0812">Transmembrane</keyword>
<keyword evidence="5" id="KW-0460">Magnesium</keyword>
<evidence type="ECO:0000313" key="8">
    <source>
        <dbReference type="EMBL" id="KKM05047.1"/>
    </source>
</evidence>
<reference evidence="8" key="1">
    <citation type="journal article" date="2015" name="Nature">
        <title>Complex archaea that bridge the gap between prokaryotes and eukaryotes.</title>
        <authorList>
            <person name="Spang A."/>
            <person name="Saw J.H."/>
            <person name="Jorgensen S.L."/>
            <person name="Zaremba-Niedzwiedzka K."/>
            <person name="Martijn J."/>
            <person name="Lind A.E."/>
            <person name="van Eijk R."/>
            <person name="Schleper C."/>
            <person name="Guy L."/>
            <person name="Ettema T.J."/>
        </authorList>
    </citation>
    <scope>NUCLEOTIDE SEQUENCE</scope>
</reference>
<dbReference type="EC" id="3.1.3.71" evidence="3"/>
<dbReference type="GO" id="GO:0050532">
    <property type="term" value="F:2-phosphosulfolactate phosphatase activity"/>
    <property type="evidence" value="ECO:0007669"/>
    <property type="project" value="UniProtKB-EC"/>
</dbReference>
<evidence type="ECO:0000256" key="4">
    <source>
        <dbReference type="ARBA" id="ARBA00022801"/>
    </source>
</evidence>
<evidence type="ECO:0000256" key="3">
    <source>
        <dbReference type="ARBA" id="ARBA00012953"/>
    </source>
</evidence>
<keyword evidence="4" id="KW-0378">Hydrolase</keyword>
<feature type="transmembrane region" description="Helical" evidence="7">
    <location>
        <begin position="12"/>
        <end position="36"/>
    </location>
</feature>
<protein>
    <recommendedName>
        <fullName evidence="3">2-phosphosulfolactate phosphatase</fullName>
        <ecNumber evidence="3">3.1.3.71</ecNumber>
    </recommendedName>
</protein>
<accession>A0A0F9HP60</accession>
<comment type="catalytic activity">
    <reaction evidence="6">
        <text>(2R)-O-phospho-3-sulfolactate + H2O = (2R)-3-sulfolactate + phosphate</text>
        <dbReference type="Rhea" id="RHEA:23416"/>
        <dbReference type="ChEBI" id="CHEBI:15377"/>
        <dbReference type="ChEBI" id="CHEBI:15597"/>
        <dbReference type="ChEBI" id="CHEBI:43474"/>
        <dbReference type="ChEBI" id="CHEBI:58738"/>
        <dbReference type="EC" id="3.1.3.71"/>
    </reaction>
</comment>
<sequence length="346" mass="36602">MHIKKVYNGDAPVWLQHAITIIATLIAATAISSVAWTQMENQVDNNQARSEKNGSVLEGFDDRLDEGGYGRTLELSGVRVKANAEEALVTPARLGELLPERHTRSSPPPLPAHNIGVRVHGQGKSMRIDVALLPSLIRDTDSVFVIVDILRASSSIVALLQRGVPAIVPAASVEQARGLRQRLPDHLLCGEVDGLPPPGFDYGNSPVEFAALDAHGRPAILATSNGTRLLNQVSEASAVLVGALLNREAVARSVLALARDHSRDATVVCAASPGGRSIALEDALGAGAIAEAALRLDDSLQPTDAARFVRAAFLARRDDLAQALASARHGAELIEAGFETDVEYCA</sequence>
<keyword evidence="7" id="KW-1133">Transmembrane helix</keyword>
<dbReference type="Pfam" id="PF04029">
    <property type="entry name" value="2-ph_phosp"/>
    <property type="match status" value="1"/>
</dbReference>
<dbReference type="PANTHER" id="PTHR37311">
    <property type="entry name" value="2-PHOSPHOSULFOLACTATE PHOSPHATASE-RELATED"/>
    <property type="match status" value="1"/>
</dbReference>
<dbReference type="GO" id="GO:0050545">
    <property type="term" value="F:sulfopyruvate decarboxylase activity"/>
    <property type="evidence" value="ECO:0007669"/>
    <property type="project" value="TreeGrafter"/>
</dbReference>
<evidence type="ECO:0000256" key="7">
    <source>
        <dbReference type="SAM" id="Phobius"/>
    </source>
</evidence>
<dbReference type="Gene3D" id="3.90.1560.10">
    <property type="entry name" value="ComB-like"/>
    <property type="match status" value="1"/>
</dbReference>